<protein>
    <submittedName>
        <fullName evidence="1">Uncharacterized protein</fullName>
    </submittedName>
</protein>
<dbReference type="EMBL" id="JBHUCM010000054">
    <property type="protein sequence ID" value="MFD1546059.1"/>
    <property type="molecule type" value="Genomic_DNA"/>
</dbReference>
<keyword evidence="2" id="KW-1185">Reference proteome</keyword>
<dbReference type="Proteomes" id="UP001597097">
    <property type="component" value="Unassembled WGS sequence"/>
</dbReference>
<proteinExistence type="predicted"/>
<organism evidence="1 2">
    <name type="scientific">Nonomuraea guangzhouensis</name>
    <dbReference type="NCBI Taxonomy" id="1291555"/>
    <lineage>
        <taxon>Bacteria</taxon>
        <taxon>Bacillati</taxon>
        <taxon>Actinomycetota</taxon>
        <taxon>Actinomycetes</taxon>
        <taxon>Streptosporangiales</taxon>
        <taxon>Streptosporangiaceae</taxon>
        <taxon>Nonomuraea</taxon>
    </lineage>
</organism>
<accession>A0ABW4GU85</accession>
<dbReference type="RefSeq" id="WP_372455133.1">
    <property type="nucleotide sequence ID" value="NZ_JAHKRM010000060.1"/>
</dbReference>
<sequence length="35" mass="3927">MPTLETLAAPALLGEHLPKLKVRVLPETSEWTWPT</sequence>
<reference evidence="2" key="1">
    <citation type="journal article" date="2019" name="Int. J. Syst. Evol. Microbiol.">
        <title>The Global Catalogue of Microorganisms (GCM) 10K type strain sequencing project: providing services to taxonomists for standard genome sequencing and annotation.</title>
        <authorList>
            <consortium name="The Broad Institute Genomics Platform"/>
            <consortium name="The Broad Institute Genome Sequencing Center for Infectious Disease"/>
            <person name="Wu L."/>
            <person name="Ma J."/>
        </authorList>
    </citation>
    <scope>NUCLEOTIDE SEQUENCE [LARGE SCALE GENOMIC DNA]</scope>
    <source>
        <strain evidence="2">CGMCC 1.15399</strain>
    </source>
</reference>
<name>A0ABW4GU85_9ACTN</name>
<gene>
    <name evidence="1" type="ORF">ACFSJ0_54110</name>
</gene>
<evidence type="ECO:0000313" key="2">
    <source>
        <dbReference type="Proteomes" id="UP001597097"/>
    </source>
</evidence>
<comment type="caution">
    <text evidence="1">The sequence shown here is derived from an EMBL/GenBank/DDBJ whole genome shotgun (WGS) entry which is preliminary data.</text>
</comment>
<evidence type="ECO:0000313" key="1">
    <source>
        <dbReference type="EMBL" id="MFD1546059.1"/>
    </source>
</evidence>